<evidence type="ECO:0000313" key="1">
    <source>
        <dbReference type="EMBL" id="KAK3687143.1"/>
    </source>
</evidence>
<organism evidence="1 2">
    <name type="scientific">Vermiconidia calcicola</name>
    <dbReference type="NCBI Taxonomy" id="1690605"/>
    <lineage>
        <taxon>Eukaryota</taxon>
        <taxon>Fungi</taxon>
        <taxon>Dikarya</taxon>
        <taxon>Ascomycota</taxon>
        <taxon>Pezizomycotina</taxon>
        <taxon>Dothideomycetes</taxon>
        <taxon>Dothideomycetidae</taxon>
        <taxon>Mycosphaerellales</taxon>
        <taxon>Extremaceae</taxon>
        <taxon>Vermiconidia</taxon>
    </lineage>
</organism>
<dbReference type="EMBL" id="JAUTXU010000286">
    <property type="protein sequence ID" value="KAK3687143.1"/>
    <property type="molecule type" value="Genomic_DNA"/>
</dbReference>
<evidence type="ECO:0000313" key="2">
    <source>
        <dbReference type="Proteomes" id="UP001281147"/>
    </source>
</evidence>
<proteinExistence type="predicted"/>
<comment type="caution">
    <text evidence="1">The sequence shown here is derived from an EMBL/GenBank/DDBJ whole genome shotgun (WGS) entry which is preliminary data.</text>
</comment>
<protein>
    <submittedName>
        <fullName evidence="1">Uncharacterized protein</fullName>
    </submittedName>
</protein>
<accession>A0ACC3MEZ4</accession>
<sequence length="377" mass="42121">MQAAEKPRSLLGYHRILAPTASVRVSPLCLGAMNFGDAWKAFMGECDKETVFEILDYFYHQGGNFLDTSNNYQDEQSEQWIGEWMEERGVRDEMVVATKYTSAYTTATKPTAIQSNYTGNNAKSMHVSLAASLRKLRTTYIDILYVHWWDFTASVPEVMKALNTLADQGKVLYLGVSDTPAWIVSKANQYARDHGLRQFVVYQGKWSAANRDFERDIIHMCEAEGMGLAPWGALGGGNFKTEEQRKSQEGRKLGGPSEADIAVSKVLEKKAMEKGTILTTIALAYVMHKTTPVFPIVGGRKIEHLKGNIEALSIKLSAEDLEEIDDAYPFDHGFPLNFLFMGMKTPSAKGSDVFLTKMATHLDVAERPKPIEPRKEA</sequence>
<dbReference type="Proteomes" id="UP001281147">
    <property type="component" value="Unassembled WGS sequence"/>
</dbReference>
<keyword evidence="2" id="KW-1185">Reference proteome</keyword>
<name>A0ACC3MEZ4_9PEZI</name>
<gene>
    <name evidence="1" type="ORF">LTR37_019136</name>
</gene>
<reference evidence="1" key="1">
    <citation type="submission" date="2023-07" db="EMBL/GenBank/DDBJ databases">
        <title>Black Yeasts Isolated from many extreme environments.</title>
        <authorList>
            <person name="Coleine C."/>
            <person name="Stajich J.E."/>
            <person name="Selbmann L."/>
        </authorList>
    </citation>
    <scope>NUCLEOTIDE SEQUENCE</scope>
    <source>
        <strain evidence="1">CCFEE 5714</strain>
    </source>
</reference>